<reference evidence="3" key="1">
    <citation type="journal article" date="2019" name="Int. J. Syst. Evol. Microbiol.">
        <title>The Global Catalogue of Microorganisms (GCM) 10K type strain sequencing project: providing services to taxonomists for standard genome sequencing and annotation.</title>
        <authorList>
            <consortium name="The Broad Institute Genomics Platform"/>
            <consortium name="The Broad Institute Genome Sequencing Center for Infectious Disease"/>
            <person name="Wu L."/>
            <person name="Ma J."/>
        </authorList>
    </citation>
    <scope>NUCLEOTIDE SEQUENCE [LARGE SCALE GENOMIC DNA]</scope>
    <source>
        <strain evidence="3">CGMCC 1.8860</strain>
    </source>
</reference>
<dbReference type="EMBL" id="BMLY01000002">
    <property type="protein sequence ID" value="GGP25647.1"/>
    <property type="molecule type" value="Genomic_DNA"/>
</dbReference>
<protein>
    <submittedName>
        <fullName evidence="2">Uncharacterized protein</fullName>
    </submittedName>
</protein>
<evidence type="ECO:0000313" key="2">
    <source>
        <dbReference type="EMBL" id="GGP25647.1"/>
    </source>
</evidence>
<evidence type="ECO:0000313" key="3">
    <source>
        <dbReference type="Proteomes" id="UP000621859"/>
    </source>
</evidence>
<gene>
    <name evidence="2" type="ORF">GCM10010971_14660</name>
</gene>
<organism evidence="2 3">
    <name type="scientific">Silvimonas amylolytica</name>
    <dbReference type="NCBI Taxonomy" id="449663"/>
    <lineage>
        <taxon>Bacteria</taxon>
        <taxon>Pseudomonadati</taxon>
        <taxon>Pseudomonadota</taxon>
        <taxon>Betaproteobacteria</taxon>
        <taxon>Neisseriales</taxon>
        <taxon>Chitinibacteraceae</taxon>
        <taxon>Silvimonas</taxon>
    </lineage>
</organism>
<feature type="compositionally biased region" description="Basic and acidic residues" evidence="1">
    <location>
        <begin position="29"/>
        <end position="39"/>
    </location>
</feature>
<dbReference type="Proteomes" id="UP000621859">
    <property type="component" value="Unassembled WGS sequence"/>
</dbReference>
<comment type="caution">
    <text evidence="2">The sequence shown here is derived from an EMBL/GenBank/DDBJ whole genome shotgun (WGS) entry which is preliminary data.</text>
</comment>
<proteinExistence type="predicted"/>
<accession>A0ABQ2PJ68</accession>
<name>A0ABQ2PJ68_9NEIS</name>
<keyword evidence="3" id="KW-1185">Reference proteome</keyword>
<evidence type="ECO:0000256" key="1">
    <source>
        <dbReference type="SAM" id="MobiDB-lite"/>
    </source>
</evidence>
<feature type="region of interest" description="Disordered" evidence="1">
    <location>
        <begin position="29"/>
        <end position="48"/>
    </location>
</feature>
<sequence>MVTPPVPVIPAYQHKTPFYQPRVMGWIDRHNKNDSRNQSDTESSAAPTSIRCVMASTQTRINHRQAGGAAYHKACRTLRDRVREAQHKQSIQPVKAARTA</sequence>